<evidence type="ECO:0000256" key="1">
    <source>
        <dbReference type="ARBA" id="ARBA00004496"/>
    </source>
</evidence>
<evidence type="ECO:0000259" key="5">
    <source>
        <dbReference type="Pfam" id="PF17187"/>
    </source>
</evidence>
<organism evidence="6 7">
    <name type="scientific">Rhizoctonia solani</name>
    <dbReference type="NCBI Taxonomy" id="456999"/>
    <lineage>
        <taxon>Eukaryota</taxon>
        <taxon>Fungi</taxon>
        <taxon>Dikarya</taxon>
        <taxon>Basidiomycota</taxon>
        <taxon>Agaricomycotina</taxon>
        <taxon>Agaricomycetes</taxon>
        <taxon>Cantharellales</taxon>
        <taxon>Ceratobasidiaceae</taxon>
        <taxon>Rhizoctonia</taxon>
    </lineage>
</organism>
<name>A0A8H2X132_9AGAM</name>
<feature type="domain" description="Svf1-like N-terminal" evidence="4">
    <location>
        <begin position="49"/>
        <end position="215"/>
    </location>
</feature>
<evidence type="ECO:0000256" key="2">
    <source>
        <dbReference type="ARBA" id="ARBA00009069"/>
    </source>
</evidence>
<feature type="domain" description="Svf1-like C-terminal" evidence="5">
    <location>
        <begin position="217"/>
        <end position="414"/>
    </location>
</feature>
<sequence>MLSSFFSGPADLKAQNFHPVVTSKTTPGELFSKLEPKDLEWTYARGFVTETQNWYNFLEDGILIWFQVIHSAMGLWHPQIKLTCRIFDPKTKDTTWKSINVTNFITPLTGKDKRSCQSDQFTITHGPGSGESAEQYTINANLDNNLQLALSISRPATADGFKVGRGESLFGTNVNKPEGYVVNRFWPRTKCTGNIIKSGEAIKAQAVGVFVHTIQGMRPNLIAARWNFVSFQSQDEDVSAIQMEFTTTQAYGREGAGTGGVSVSVGGLVVAGKLVAVTGETVWPGEIPAPDAHIQSRVAHLGRVHDPETGYNQPSQIWYTWRAPGISNPAPVKAELVVDVGTPDAPKGLVKKVDVLAEIPSALKRVVEYVINSKPYIYQWINPGTLSVIGPESLIPGGFKEVNGTLYSQVTFLSESE</sequence>
<dbReference type="AlphaFoldDB" id="A0A8H2X132"/>
<dbReference type="PANTHER" id="PTHR47107">
    <property type="entry name" value="SVF1-LIKE PROTEIN YDR222W-RELATED"/>
    <property type="match status" value="1"/>
</dbReference>
<comment type="similarity">
    <text evidence="2">Belongs to the SVF1 family.</text>
</comment>
<dbReference type="Proteomes" id="UP000663888">
    <property type="component" value="Unassembled WGS sequence"/>
</dbReference>
<dbReference type="PANTHER" id="PTHR47107:SF1">
    <property type="entry name" value="CERAMIDE-BINDING PROTEIN SVF1-RELATED"/>
    <property type="match status" value="1"/>
</dbReference>
<dbReference type="GO" id="GO:0005737">
    <property type="term" value="C:cytoplasm"/>
    <property type="evidence" value="ECO:0007669"/>
    <property type="project" value="UniProtKB-SubCell"/>
</dbReference>
<dbReference type="Pfam" id="PF08622">
    <property type="entry name" value="Svf1"/>
    <property type="match status" value="1"/>
</dbReference>
<evidence type="ECO:0000313" key="7">
    <source>
        <dbReference type="Proteomes" id="UP000663888"/>
    </source>
</evidence>
<evidence type="ECO:0000313" key="6">
    <source>
        <dbReference type="EMBL" id="CAE6410569.1"/>
    </source>
</evidence>
<dbReference type="InterPro" id="IPR013931">
    <property type="entry name" value="Svf1-like_N"/>
</dbReference>
<comment type="subcellular location">
    <subcellularLocation>
        <location evidence="1">Cytoplasm</location>
    </subcellularLocation>
</comment>
<dbReference type="InterPro" id="IPR051385">
    <property type="entry name" value="Ceramide-binding_SVF1"/>
</dbReference>
<accession>A0A8H2X132</accession>
<evidence type="ECO:0000256" key="3">
    <source>
        <dbReference type="ARBA" id="ARBA00022490"/>
    </source>
</evidence>
<dbReference type="GO" id="GO:0006979">
    <property type="term" value="P:response to oxidative stress"/>
    <property type="evidence" value="ECO:0007669"/>
    <property type="project" value="InterPro"/>
</dbReference>
<dbReference type="InterPro" id="IPR033394">
    <property type="entry name" value="Svf1-like_C"/>
</dbReference>
<reference evidence="6" key="1">
    <citation type="submission" date="2021-01" db="EMBL/GenBank/DDBJ databases">
        <authorList>
            <person name="Kaushik A."/>
        </authorList>
    </citation>
    <scope>NUCLEOTIDE SEQUENCE</scope>
    <source>
        <strain evidence="6">AG4-R118</strain>
    </source>
</reference>
<dbReference type="EMBL" id="CAJMWX010000260">
    <property type="protein sequence ID" value="CAE6410569.1"/>
    <property type="molecule type" value="Genomic_DNA"/>
</dbReference>
<evidence type="ECO:0000259" key="4">
    <source>
        <dbReference type="Pfam" id="PF08622"/>
    </source>
</evidence>
<proteinExistence type="inferred from homology"/>
<comment type="caution">
    <text evidence="6">The sequence shown here is derived from an EMBL/GenBank/DDBJ whole genome shotgun (WGS) entry which is preliminary data.</text>
</comment>
<evidence type="ECO:0008006" key="8">
    <source>
        <dbReference type="Google" id="ProtNLM"/>
    </source>
</evidence>
<protein>
    <recommendedName>
        <fullName evidence="8">Survival factor 1</fullName>
    </recommendedName>
</protein>
<dbReference type="SUPFAM" id="SSF159245">
    <property type="entry name" value="AttH-like"/>
    <property type="match status" value="1"/>
</dbReference>
<dbReference type="Pfam" id="PF17187">
    <property type="entry name" value="Svf1_C"/>
    <property type="match status" value="1"/>
</dbReference>
<keyword evidence="3" id="KW-0963">Cytoplasm</keyword>
<gene>
    <name evidence="6" type="ORF">RDB_LOCUS11588</name>
</gene>